<sequence length="827" mass="90630">MGSSSEAKGIDSSVGGLVWVRRRNGSWWPGKILGLDELSESCLVSPRSGTPVKLLGREDASIDWYNLEKSKRVKAFRCGEYDECIEKAKASAANSCKKAVKYARREDAILHALELESALLGKDQLDFSYRTQKNASDGKHGILASESPPVSDSCEEGEEEEEEEKEGEEEEEEEEAEEEEEEEAIMSDNVSNSEDACTKKSNSEDNCPKKSNSEDTCPKKSNSEMSSDSAPEMSHSDIPSEETNHASSSKVLSEPRRRTPNDSEDDGTEGVKRMRGLEDLGISSLANGKLSHAGGQLEIVQQEDASHCDANTGNCVTNGNPPKIIHMYSSSLRRKRSPVATVQEFLKRKNRRRPLTKVLESTAMVSVPVICDQLPNTCSSTPWGSSDGKISELDTEPKRSNSLATINSADGDGTAAVSCDNEAPLNASEVSRINSKAKENEVSSISEIPENNTSDKLFDVPFVREEKHAAGFSPTKPSSSSGRSTVGALGKQTSRSTPAASLENEATKEPGSSTSAATRDDNTNQKIERDTSRWQLKGKRKSRHLSNYRKQDSKNSLDVDDASDACLAGKLDCNNVGRSPSANDCNLLAMSKKFAESQVDGFCEWSKQVSYRKPHASELKSEVKQLLDDPLAPQKLLPYRQSRFTVHSRYQMPEFYVRNYGANSLLYDVELEVKASYRPQHVPLVSLMSKLNGKAIVGHPLTVEILDDGHCGSLLSRADAEPEGDEHHYATVKHTAPSRTQAKQSKQSASQPCFSPSKSPRMKKSGHLCKKIRKLSSLTGNRHQNQPKRMVQKSSGHVITCIPLKVVFSRINEAVSGLARPSHHALA</sequence>
<dbReference type="SUPFAM" id="SSF63748">
    <property type="entry name" value="Tudor/PWWP/MBT"/>
    <property type="match status" value="1"/>
</dbReference>
<dbReference type="PANTHER" id="PTHR33697">
    <property type="entry name" value="T17B22.17 PROTEIN-RELATED"/>
    <property type="match status" value="1"/>
</dbReference>
<feature type="compositionally biased region" description="Basic and acidic residues" evidence="1">
    <location>
        <begin position="389"/>
        <end position="399"/>
    </location>
</feature>
<protein>
    <recommendedName>
        <fullName evidence="2">PWWP domain-containing protein</fullName>
    </recommendedName>
</protein>
<evidence type="ECO:0000313" key="4">
    <source>
        <dbReference type="Proteomes" id="UP001642487"/>
    </source>
</evidence>
<accession>A0ABP0XVA9</accession>
<evidence type="ECO:0000313" key="3">
    <source>
        <dbReference type="EMBL" id="CAK9310643.1"/>
    </source>
</evidence>
<keyword evidence="4" id="KW-1185">Reference proteome</keyword>
<dbReference type="InterPro" id="IPR000313">
    <property type="entry name" value="PWWP_dom"/>
</dbReference>
<gene>
    <name evidence="3" type="ORF">CITCOLO1_LOCUS2275</name>
</gene>
<dbReference type="PANTHER" id="PTHR33697:SF1">
    <property type="entry name" value="TUDOR_PWWP_MBT SUPERFAMILY PROTEIN"/>
    <property type="match status" value="1"/>
</dbReference>
<feature type="compositionally biased region" description="Basic residues" evidence="1">
    <location>
        <begin position="536"/>
        <end position="547"/>
    </location>
</feature>
<feature type="region of interest" description="Disordered" evidence="1">
    <location>
        <begin position="381"/>
        <end position="453"/>
    </location>
</feature>
<reference evidence="3 4" key="1">
    <citation type="submission" date="2024-03" db="EMBL/GenBank/DDBJ databases">
        <authorList>
            <person name="Gkanogiannis A."/>
            <person name="Becerra Lopez-Lavalle L."/>
        </authorList>
    </citation>
    <scope>NUCLEOTIDE SEQUENCE [LARGE SCALE GENOMIC DNA]</scope>
</reference>
<feature type="compositionally biased region" description="Basic and acidic residues" evidence="1">
    <location>
        <begin position="196"/>
        <end position="222"/>
    </location>
</feature>
<dbReference type="Proteomes" id="UP001642487">
    <property type="component" value="Chromosome 1"/>
</dbReference>
<name>A0ABP0XVA9_9ROSI</name>
<feature type="compositionally biased region" description="Low complexity" evidence="1">
    <location>
        <begin position="473"/>
        <end position="485"/>
    </location>
</feature>
<feature type="compositionally biased region" description="Basic and acidic residues" evidence="1">
    <location>
        <begin position="518"/>
        <end position="532"/>
    </location>
</feature>
<organism evidence="3 4">
    <name type="scientific">Citrullus colocynthis</name>
    <name type="common">colocynth</name>
    <dbReference type="NCBI Taxonomy" id="252529"/>
    <lineage>
        <taxon>Eukaryota</taxon>
        <taxon>Viridiplantae</taxon>
        <taxon>Streptophyta</taxon>
        <taxon>Embryophyta</taxon>
        <taxon>Tracheophyta</taxon>
        <taxon>Spermatophyta</taxon>
        <taxon>Magnoliopsida</taxon>
        <taxon>eudicotyledons</taxon>
        <taxon>Gunneridae</taxon>
        <taxon>Pentapetalae</taxon>
        <taxon>rosids</taxon>
        <taxon>fabids</taxon>
        <taxon>Cucurbitales</taxon>
        <taxon>Cucurbitaceae</taxon>
        <taxon>Benincaseae</taxon>
        <taxon>Citrullus</taxon>
    </lineage>
</organism>
<evidence type="ECO:0000259" key="2">
    <source>
        <dbReference type="PROSITE" id="PS50812"/>
    </source>
</evidence>
<feature type="region of interest" description="Disordered" evidence="1">
    <location>
        <begin position="133"/>
        <end position="272"/>
    </location>
</feature>
<dbReference type="Pfam" id="PF00855">
    <property type="entry name" value="PWWP"/>
    <property type="match status" value="1"/>
</dbReference>
<feature type="compositionally biased region" description="Low complexity" evidence="1">
    <location>
        <begin position="741"/>
        <end position="751"/>
    </location>
</feature>
<feature type="compositionally biased region" description="Polar residues" evidence="1">
    <location>
        <begin position="442"/>
        <end position="453"/>
    </location>
</feature>
<feature type="domain" description="PWWP" evidence="2">
    <location>
        <begin position="14"/>
        <end position="69"/>
    </location>
</feature>
<evidence type="ECO:0000256" key="1">
    <source>
        <dbReference type="SAM" id="MobiDB-lite"/>
    </source>
</evidence>
<dbReference type="InterPro" id="IPR044679">
    <property type="entry name" value="PWWP2-like"/>
</dbReference>
<feature type="region of interest" description="Disordered" evidence="1">
    <location>
        <begin position="734"/>
        <end position="768"/>
    </location>
</feature>
<feature type="region of interest" description="Disordered" evidence="1">
    <location>
        <begin position="468"/>
        <end position="559"/>
    </location>
</feature>
<feature type="compositionally biased region" description="Acidic residues" evidence="1">
    <location>
        <begin position="153"/>
        <end position="185"/>
    </location>
</feature>
<dbReference type="Gene3D" id="2.30.30.140">
    <property type="match status" value="1"/>
</dbReference>
<dbReference type="EMBL" id="OZ021735">
    <property type="protein sequence ID" value="CAK9310643.1"/>
    <property type="molecule type" value="Genomic_DNA"/>
</dbReference>
<dbReference type="PROSITE" id="PS50812">
    <property type="entry name" value="PWWP"/>
    <property type="match status" value="1"/>
</dbReference>
<proteinExistence type="predicted"/>
<dbReference type="CDD" id="cd05162">
    <property type="entry name" value="PWWP"/>
    <property type="match status" value="1"/>
</dbReference>